<dbReference type="Proteomes" id="UP000250123">
    <property type="component" value="Chromosome SHEWBE"/>
</dbReference>
<evidence type="ECO:0000313" key="1">
    <source>
        <dbReference type="EMBL" id="SQH76699.1"/>
    </source>
</evidence>
<accession>A0A330M1Z7</accession>
<dbReference type="AlphaFoldDB" id="A0A330M1Z7"/>
<name>A0A330M1Z7_9GAMM</name>
<proteinExistence type="predicted"/>
<protein>
    <submittedName>
        <fullName evidence="1">Uncharacterized protein</fullName>
    </submittedName>
</protein>
<organism evidence="1 2">
    <name type="scientific">Shewanella benthica</name>
    <dbReference type="NCBI Taxonomy" id="43661"/>
    <lineage>
        <taxon>Bacteria</taxon>
        <taxon>Pseudomonadati</taxon>
        <taxon>Pseudomonadota</taxon>
        <taxon>Gammaproteobacteria</taxon>
        <taxon>Alteromonadales</taxon>
        <taxon>Shewanellaceae</taxon>
        <taxon>Shewanella</taxon>
    </lineage>
</organism>
<dbReference type="EMBL" id="LS483452">
    <property type="protein sequence ID" value="SQH76699.1"/>
    <property type="molecule type" value="Genomic_DNA"/>
</dbReference>
<dbReference type="KEGG" id="sbk:SHEWBE_2736"/>
<reference evidence="2" key="1">
    <citation type="submission" date="2018-06" db="EMBL/GenBank/DDBJ databases">
        <authorList>
            <person name="Cea G.-C."/>
            <person name="William W."/>
        </authorList>
    </citation>
    <scope>NUCLEOTIDE SEQUENCE [LARGE SCALE GENOMIC DNA]</scope>
    <source>
        <strain evidence="2">DB21MT-2</strain>
    </source>
</reference>
<evidence type="ECO:0000313" key="2">
    <source>
        <dbReference type="Proteomes" id="UP000250123"/>
    </source>
</evidence>
<gene>
    <name evidence="1" type="ORF">SHEWBE_2736</name>
</gene>
<sequence>MLAGIYFLEPKDKSWIPEQARDDIYTYAGSRNKSGKTRVI</sequence>